<gene>
    <name evidence="2" type="ORF">BFG57_12805</name>
</gene>
<dbReference type="STRING" id="1305675.BFG57_12805"/>
<evidence type="ECO:0000313" key="2">
    <source>
        <dbReference type="EMBL" id="OEH93284.1"/>
    </source>
</evidence>
<protein>
    <recommendedName>
        <fullName evidence="4">DUF2515 domain-containing protein</fullName>
    </recommendedName>
</protein>
<name>A0A1E5LGU0_9BACI</name>
<sequence length="387" mass="46469">MIYTKRRNHQQQPITQKQLLEIENILKKQMNNPKSLKLLSSEEYELISKIKSITKQFNANNIIRTQAYLDFYQKHPEIEWSLLAHLVSRNAGWNMTDLKGEFLPKLLSEKKQRQFFLFLERANWLIFQDVYPQLLLYKESLQRNKPLFYLLPYFNVSSFIQPFWNYFWSNKNRYFLTTALIINEQNYIEKRVVQNQIYTDSTLHSFTFKLQEHLNFSHVLLPYQDKGALHKVGIIGQTLHHFESLDKRIKFGKRLYTLLYFNQARLNKIVDWAISNPHSGSRKDYWPHLFNDVKESLPGKLYKPRTNNCTLKKGAKRLYSPKLQFVWKDISHIEATQGDWFEDYSVINNFKYDKNDVNEEITHAYCESIKTLELIMYLSEVIFHVRE</sequence>
<evidence type="ECO:0000256" key="1">
    <source>
        <dbReference type="SAM" id="Phobius"/>
    </source>
</evidence>
<dbReference type="EMBL" id="MJEH01000014">
    <property type="protein sequence ID" value="OEH93284.1"/>
    <property type="molecule type" value="Genomic_DNA"/>
</dbReference>
<proteinExistence type="predicted"/>
<accession>A0A1E5LGU0</accession>
<keyword evidence="3" id="KW-1185">Reference proteome</keyword>
<dbReference type="InterPro" id="IPR019658">
    <property type="entry name" value="DUF2515"/>
</dbReference>
<dbReference type="Proteomes" id="UP000095209">
    <property type="component" value="Unassembled WGS sequence"/>
</dbReference>
<reference evidence="2 3" key="1">
    <citation type="submission" date="2016-08" db="EMBL/GenBank/DDBJ databases">
        <title>Genome of Bacillus solimangrovi GH2-4.</title>
        <authorList>
            <person name="Lim S."/>
            <person name="Kim B.-C."/>
        </authorList>
    </citation>
    <scope>NUCLEOTIDE SEQUENCE [LARGE SCALE GENOMIC DNA]</scope>
    <source>
        <strain evidence="2 3">GH2-4</strain>
    </source>
</reference>
<feature type="transmembrane region" description="Helical" evidence="1">
    <location>
        <begin position="147"/>
        <end position="168"/>
    </location>
</feature>
<organism evidence="2 3">
    <name type="scientific">Bacillus solimangrovi</name>
    <dbReference type="NCBI Taxonomy" id="1305675"/>
    <lineage>
        <taxon>Bacteria</taxon>
        <taxon>Bacillati</taxon>
        <taxon>Bacillota</taxon>
        <taxon>Bacilli</taxon>
        <taxon>Bacillales</taxon>
        <taxon>Bacillaceae</taxon>
        <taxon>Bacillus</taxon>
    </lineage>
</organism>
<evidence type="ECO:0008006" key="4">
    <source>
        <dbReference type="Google" id="ProtNLM"/>
    </source>
</evidence>
<comment type="caution">
    <text evidence="2">The sequence shown here is derived from an EMBL/GenBank/DDBJ whole genome shotgun (WGS) entry which is preliminary data.</text>
</comment>
<keyword evidence="1" id="KW-0472">Membrane</keyword>
<keyword evidence="1" id="KW-0812">Transmembrane</keyword>
<dbReference type="AlphaFoldDB" id="A0A1E5LGU0"/>
<keyword evidence="1" id="KW-1133">Transmembrane helix</keyword>
<evidence type="ECO:0000313" key="3">
    <source>
        <dbReference type="Proteomes" id="UP000095209"/>
    </source>
</evidence>
<dbReference type="Pfam" id="PF10720">
    <property type="entry name" value="DUF2515"/>
    <property type="match status" value="1"/>
</dbReference>